<sequence length="122" mass="14111">MAQPTLQKISLKEAHESFSGNSRGHVHEDQRLQIEKLDEWRAHKLRTPDKPKLRQNEPDTSPNQLKIANRHYHTECENPPYGIQYFSIRYGGGVFAETRPSTRACLRPCENRAKDFSSTGYD</sequence>
<organism evidence="2 3">
    <name type="scientific">Gossypium barbadense</name>
    <name type="common">Sea Island cotton</name>
    <name type="synonym">Hibiscus barbadensis</name>
    <dbReference type="NCBI Taxonomy" id="3634"/>
    <lineage>
        <taxon>Eukaryota</taxon>
        <taxon>Viridiplantae</taxon>
        <taxon>Streptophyta</taxon>
        <taxon>Embryophyta</taxon>
        <taxon>Tracheophyta</taxon>
        <taxon>Spermatophyta</taxon>
        <taxon>Magnoliopsida</taxon>
        <taxon>eudicotyledons</taxon>
        <taxon>Gunneridae</taxon>
        <taxon>Pentapetalae</taxon>
        <taxon>rosids</taxon>
        <taxon>malvids</taxon>
        <taxon>Malvales</taxon>
        <taxon>Malvaceae</taxon>
        <taxon>Malvoideae</taxon>
        <taxon>Gossypium</taxon>
    </lineage>
</organism>
<evidence type="ECO:0000313" key="2">
    <source>
        <dbReference type="EMBL" id="PPR95599.1"/>
    </source>
</evidence>
<accession>A0A2P5WX08</accession>
<protein>
    <submittedName>
        <fullName evidence="2">Uncharacterized protein</fullName>
    </submittedName>
</protein>
<dbReference type="AlphaFoldDB" id="A0A2P5WX08"/>
<feature type="compositionally biased region" description="Basic and acidic residues" evidence="1">
    <location>
        <begin position="25"/>
        <end position="57"/>
    </location>
</feature>
<reference evidence="2 3" key="1">
    <citation type="submission" date="2015-01" db="EMBL/GenBank/DDBJ databases">
        <title>Genome of allotetraploid Gossypium barbadense reveals genomic plasticity and fiber elongation in cotton evolution.</title>
        <authorList>
            <person name="Chen X."/>
            <person name="Liu X."/>
            <person name="Zhao B."/>
            <person name="Zheng H."/>
            <person name="Hu Y."/>
            <person name="Lu G."/>
            <person name="Yang C."/>
            <person name="Chen J."/>
            <person name="Shan C."/>
            <person name="Zhang L."/>
            <person name="Zhou Y."/>
            <person name="Wang L."/>
            <person name="Guo W."/>
            <person name="Bai Y."/>
            <person name="Ruan J."/>
            <person name="Shangguan X."/>
            <person name="Mao Y."/>
            <person name="Jiang J."/>
            <person name="Zhu Y."/>
            <person name="Lei J."/>
            <person name="Kang H."/>
            <person name="Chen S."/>
            <person name="He X."/>
            <person name="Wang R."/>
            <person name="Wang Y."/>
            <person name="Chen J."/>
            <person name="Wang L."/>
            <person name="Yu S."/>
            <person name="Wang B."/>
            <person name="Wei J."/>
            <person name="Song S."/>
            <person name="Lu X."/>
            <person name="Gao Z."/>
            <person name="Gu W."/>
            <person name="Deng X."/>
            <person name="Ma D."/>
            <person name="Wang S."/>
            <person name="Liang W."/>
            <person name="Fang L."/>
            <person name="Cai C."/>
            <person name="Zhu X."/>
            <person name="Zhou B."/>
            <person name="Zhang Y."/>
            <person name="Chen Z."/>
            <person name="Xu S."/>
            <person name="Zhu R."/>
            <person name="Wang S."/>
            <person name="Zhang T."/>
            <person name="Zhao G."/>
        </authorList>
    </citation>
    <scope>NUCLEOTIDE SEQUENCE [LARGE SCALE GENOMIC DNA]</scope>
    <source>
        <strain evidence="3">cv. Xinhai21</strain>
        <tissue evidence="2">Leaf</tissue>
    </source>
</reference>
<proteinExistence type="predicted"/>
<dbReference type="EMBL" id="KZ666236">
    <property type="protein sequence ID" value="PPR95599.1"/>
    <property type="molecule type" value="Genomic_DNA"/>
</dbReference>
<evidence type="ECO:0000256" key="1">
    <source>
        <dbReference type="SAM" id="MobiDB-lite"/>
    </source>
</evidence>
<name>A0A2P5WX08_GOSBA</name>
<feature type="region of interest" description="Disordered" evidence="1">
    <location>
        <begin position="1"/>
        <end position="64"/>
    </location>
</feature>
<gene>
    <name evidence="2" type="ORF">GOBAR_AA25070</name>
</gene>
<dbReference type="Proteomes" id="UP000239757">
    <property type="component" value="Unassembled WGS sequence"/>
</dbReference>
<evidence type="ECO:0000313" key="3">
    <source>
        <dbReference type="Proteomes" id="UP000239757"/>
    </source>
</evidence>